<name>A0A378YDS3_9NOCA</name>
<protein>
    <recommendedName>
        <fullName evidence="3">WXG100 family type VII secretion target</fullName>
    </recommendedName>
</protein>
<evidence type="ECO:0000313" key="1">
    <source>
        <dbReference type="EMBL" id="SUA74557.1"/>
    </source>
</evidence>
<evidence type="ECO:0008006" key="3">
    <source>
        <dbReference type="Google" id="ProtNLM"/>
    </source>
</evidence>
<keyword evidence="2" id="KW-1185">Reference proteome</keyword>
<organism evidence="1 2">
    <name type="scientific">Nocardia otitidiscaviarum</name>
    <dbReference type="NCBI Taxonomy" id="1823"/>
    <lineage>
        <taxon>Bacteria</taxon>
        <taxon>Bacillati</taxon>
        <taxon>Actinomycetota</taxon>
        <taxon>Actinomycetes</taxon>
        <taxon>Mycobacteriales</taxon>
        <taxon>Nocardiaceae</taxon>
        <taxon>Nocardia</taxon>
    </lineage>
</organism>
<proteinExistence type="predicted"/>
<gene>
    <name evidence="1" type="ORF">NCTC1934_01646</name>
</gene>
<dbReference type="AlphaFoldDB" id="A0A378YDS3"/>
<sequence length="116" mass="11267">MSNSPNTSGEVVFDYTASAAYTAAAAQAAELLTAASGGAARAAAFDLSGLGALGEDFAVAWAAAWGNLGKTVGTAAVLTDAYGQAVKAWGEVMAATDAHNAGAIGGAVADTTVREV</sequence>
<reference evidence="1 2" key="1">
    <citation type="submission" date="2018-06" db="EMBL/GenBank/DDBJ databases">
        <authorList>
            <consortium name="Pathogen Informatics"/>
            <person name="Doyle S."/>
        </authorList>
    </citation>
    <scope>NUCLEOTIDE SEQUENCE [LARGE SCALE GENOMIC DNA]</scope>
    <source>
        <strain evidence="1 2">NCTC1934</strain>
    </source>
</reference>
<dbReference type="STRING" id="1406858.GCA_000710895_00707"/>
<evidence type="ECO:0000313" key="2">
    <source>
        <dbReference type="Proteomes" id="UP000255467"/>
    </source>
</evidence>
<accession>A0A378YDS3</accession>
<dbReference type="Proteomes" id="UP000255467">
    <property type="component" value="Unassembled WGS sequence"/>
</dbReference>
<dbReference type="RefSeq" id="WP_147287016.1">
    <property type="nucleotide sequence ID" value="NZ_JARWOO010000104.1"/>
</dbReference>
<dbReference type="EMBL" id="UGRY01000002">
    <property type="protein sequence ID" value="SUA74557.1"/>
    <property type="molecule type" value="Genomic_DNA"/>
</dbReference>